<dbReference type="PANTHER" id="PTHR30603:SF47">
    <property type="entry name" value="RNA POLYMERASE SIGMA FACTOR SIGD, CHLOROPLASTIC"/>
    <property type="match status" value="1"/>
</dbReference>
<dbReference type="SUPFAM" id="SSF88946">
    <property type="entry name" value="Sigma2 domain of RNA polymerase sigma factors"/>
    <property type="match status" value="1"/>
</dbReference>
<accession>A0ABX4MEY2</accession>
<dbReference type="Gene3D" id="1.20.120.1810">
    <property type="match status" value="1"/>
</dbReference>
<dbReference type="PANTHER" id="PTHR30603">
    <property type="entry name" value="RNA POLYMERASE SIGMA FACTOR RPO"/>
    <property type="match status" value="1"/>
</dbReference>
<dbReference type="InterPro" id="IPR050239">
    <property type="entry name" value="Sigma-70_RNA_pol_init_factors"/>
</dbReference>
<dbReference type="PRINTS" id="PR00046">
    <property type="entry name" value="SIGMA70FCT"/>
</dbReference>
<organism evidence="2 3">
    <name type="scientific">Candidatus Hodgkinia cicadicola</name>
    <dbReference type="NCBI Taxonomy" id="573658"/>
    <lineage>
        <taxon>Bacteria</taxon>
        <taxon>Pseudomonadati</taxon>
        <taxon>Pseudomonadota</taxon>
        <taxon>Alphaproteobacteria</taxon>
        <taxon>Hyphomicrobiales</taxon>
        <taxon>Candidatus Hodgkinia</taxon>
    </lineage>
</organism>
<sequence length="427" mass="49405">MNNSEINYSKNVENELFDVVRRLQLVLYINVFKSPIITKLLFQILERLYSSSLDIHELLNINPDYNHSKWHNHYVSQINNYSLEHSYIRYFKGDKTGNNSWFKSCKCRICVLLKLLYKTIMLKRTPRSHWCVANVLIKLEFDVKIMQLSWVLILFLKHNLETLGSICLNQKKTLKHLISIFKIDSNLRRTKRQMVKACAWISSNISTTYCSYGIRRSELIAVGMTGLMVAINRFNFLGNHCFQTYAKWWVEQKVIQLIINNSGGLESIRKSNKLDDKTIGLKKLSLDYYLDDFNLHEVIADDGVDIDEDDGNVGDDEEEPNETTGTTNVYDSNTTAKLVLMSPFEERAVRMKGISRGKPSLGHIGSNLGLSRERVRQLLVSADTKFIKMNSINLNKELKIKPIDLPYMEPNKRQCQVPTSDINSINY</sequence>
<evidence type="ECO:0000256" key="1">
    <source>
        <dbReference type="SAM" id="MobiDB-lite"/>
    </source>
</evidence>
<feature type="compositionally biased region" description="Acidic residues" evidence="1">
    <location>
        <begin position="304"/>
        <end position="321"/>
    </location>
</feature>
<comment type="caution">
    <text evidence="2">The sequence shown here is derived from an EMBL/GenBank/DDBJ whole genome shotgun (WGS) entry which is preliminary data.</text>
</comment>
<reference evidence="2" key="1">
    <citation type="submission" date="2017-09" db="EMBL/GenBank/DDBJ databases">
        <authorList>
            <person name="Campbell M.A."/>
            <person name="Lukasik P."/>
            <person name="Simon C."/>
            <person name="McCutcheon J.P."/>
        </authorList>
    </citation>
    <scope>NUCLEOTIDE SEQUENCE [LARGE SCALE GENOMIC DNA]</scope>
    <source>
        <strain evidence="2">MAGCAS</strain>
    </source>
</reference>
<dbReference type="EMBL" id="NXGL01000026">
    <property type="protein sequence ID" value="PIM94987.1"/>
    <property type="molecule type" value="Genomic_DNA"/>
</dbReference>
<evidence type="ECO:0000313" key="3">
    <source>
        <dbReference type="Proteomes" id="UP000229707"/>
    </source>
</evidence>
<dbReference type="InterPro" id="IPR013325">
    <property type="entry name" value="RNA_pol_sigma_r2"/>
</dbReference>
<protein>
    <submittedName>
        <fullName evidence="2">RNA polymerase sigma factor rpoD</fullName>
    </submittedName>
</protein>
<proteinExistence type="predicted"/>
<dbReference type="Proteomes" id="UP000229707">
    <property type="component" value="Unassembled WGS sequence"/>
</dbReference>
<gene>
    <name evidence="2" type="primary">rpoD</name>
    <name evidence="2" type="ORF">MAGCAS_158</name>
</gene>
<name>A0ABX4MEY2_9HYPH</name>
<keyword evidence="3" id="KW-1185">Reference proteome</keyword>
<dbReference type="InterPro" id="IPR000943">
    <property type="entry name" value="RNA_pol_sigma70"/>
</dbReference>
<feature type="region of interest" description="Disordered" evidence="1">
    <location>
        <begin position="304"/>
        <end position="328"/>
    </location>
</feature>
<evidence type="ECO:0000313" key="2">
    <source>
        <dbReference type="EMBL" id="PIM94987.1"/>
    </source>
</evidence>